<dbReference type="InterPro" id="IPR013783">
    <property type="entry name" value="Ig-like_fold"/>
</dbReference>
<feature type="compositionally biased region" description="Low complexity" evidence="1">
    <location>
        <begin position="693"/>
        <end position="704"/>
    </location>
</feature>
<dbReference type="EMBL" id="KB445644">
    <property type="protein sequence ID" value="EMD63411.1"/>
    <property type="molecule type" value="Genomic_DNA"/>
</dbReference>
<evidence type="ECO:0000313" key="3">
    <source>
        <dbReference type="Proteomes" id="UP000016934"/>
    </source>
</evidence>
<feature type="compositionally biased region" description="Basic and acidic residues" evidence="1">
    <location>
        <begin position="678"/>
        <end position="687"/>
    </location>
</feature>
<proteinExistence type="predicted"/>
<dbReference type="Gene3D" id="2.60.40.10">
    <property type="entry name" value="Immunoglobulins"/>
    <property type="match status" value="1"/>
</dbReference>
<feature type="compositionally biased region" description="Polar residues" evidence="1">
    <location>
        <begin position="261"/>
        <end position="271"/>
    </location>
</feature>
<dbReference type="OMA" id="MATHATI"/>
<feature type="compositionally biased region" description="Basic and acidic residues" evidence="1">
    <location>
        <begin position="125"/>
        <end position="137"/>
    </location>
</feature>
<dbReference type="Proteomes" id="UP000016934">
    <property type="component" value="Unassembled WGS sequence"/>
</dbReference>
<feature type="region of interest" description="Disordered" evidence="1">
    <location>
        <begin position="542"/>
        <end position="713"/>
    </location>
</feature>
<dbReference type="GeneID" id="19132069"/>
<evidence type="ECO:0000256" key="1">
    <source>
        <dbReference type="SAM" id="MobiDB-lite"/>
    </source>
</evidence>
<dbReference type="HOGENOM" id="CLU_377206_0_0_1"/>
<reference evidence="2 3" key="1">
    <citation type="journal article" date="2012" name="PLoS Pathog.">
        <title>Diverse lifestyles and strategies of plant pathogenesis encoded in the genomes of eighteen Dothideomycetes fungi.</title>
        <authorList>
            <person name="Ohm R.A."/>
            <person name="Feau N."/>
            <person name="Henrissat B."/>
            <person name="Schoch C.L."/>
            <person name="Horwitz B.A."/>
            <person name="Barry K.W."/>
            <person name="Condon B.J."/>
            <person name="Copeland A.C."/>
            <person name="Dhillon B."/>
            <person name="Glaser F."/>
            <person name="Hesse C.N."/>
            <person name="Kosti I."/>
            <person name="LaButti K."/>
            <person name="Lindquist E.A."/>
            <person name="Lucas S."/>
            <person name="Salamov A.A."/>
            <person name="Bradshaw R.E."/>
            <person name="Ciuffetti L."/>
            <person name="Hamelin R.C."/>
            <person name="Kema G.H.J."/>
            <person name="Lawrence C."/>
            <person name="Scott J.A."/>
            <person name="Spatafora J.W."/>
            <person name="Turgeon B.G."/>
            <person name="de Wit P.J.G.M."/>
            <person name="Zhong S."/>
            <person name="Goodwin S.B."/>
            <person name="Grigoriev I.V."/>
        </authorList>
    </citation>
    <scope>NUCLEOTIDE SEQUENCE [LARGE SCALE GENOMIC DNA]</scope>
    <source>
        <strain evidence="3">ND90Pr / ATCC 201652</strain>
    </source>
</reference>
<feature type="compositionally biased region" description="Acidic residues" evidence="1">
    <location>
        <begin position="548"/>
        <end position="560"/>
    </location>
</feature>
<feature type="region of interest" description="Disordered" evidence="1">
    <location>
        <begin position="94"/>
        <end position="300"/>
    </location>
</feature>
<feature type="compositionally biased region" description="Polar residues" evidence="1">
    <location>
        <begin position="98"/>
        <end position="116"/>
    </location>
</feature>
<feature type="compositionally biased region" description="Basic and acidic residues" evidence="1">
    <location>
        <begin position="409"/>
        <end position="418"/>
    </location>
</feature>
<gene>
    <name evidence="2" type="ORF">COCSADRAFT_160822</name>
</gene>
<dbReference type="InterPro" id="IPR014756">
    <property type="entry name" value="Ig_E-set"/>
</dbReference>
<organism evidence="2 3">
    <name type="scientific">Cochliobolus sativus (strain ND90Pr / ATCC 201652)</name>
    <name type="common">Common root rot and spot blotch fungus</name>
    <name type="synonym">Bipolaris sorokiniana</name>
    <dbReference type="NCBI Taxonomy" id="665912"/>
    <lineage>
        <taxon>Eukaryota</taxon>
        <taxon>Fungi</taxon>
        <taxon>Dikarya</taxon>
        <taxon>Ascomycota</taxon>
        <taxon>Pezizomycotina</taxon>
        <taxon>Dothideomycetes</taxon>
        <taxon>Pleosporomycetidae</taxon>
        <taxon>Pleosporales</taxon>
        <taxon>Pleosporineae</taxon>
        <taxon>Pleosporaceae</taxon>
        <taxon>Bipolaris</taxon>
    </lineage>
</organism>
<feature type="region of interest" description="Disordered" evidence="1">
    <location>
        <begin position="315"/>
        <end position="525"/>
    </location>
</feature>
<dbReference type="CDD" id="cd02859">
    <property type="entry name" value="E_set_AMPKbeta_like_N"/>
    <property type="match status" value="1"/>
</dbReference>
<evidence type="ECO:0000313" key="2">
    <source>
        <dbReference type="EMBL" id="EMD63411.1"/>
    </source>
</evidence>
<dbReference type="OrthoDB" id="5350410at2759"/>
<evidence type="ECO:0008006" key="4">
    <source>
        <dbReference type="Google" id="ProtNLM"/>
    </source>
</evidence>
<feature type="compositionally biased region" description="Basic and acidic residues" evidence="1">
    <location>
        <begin position="372"/>
        <end position="400"/>
    </location>
</feature>
<dbReference type="RefSeq" id="XP_007700533.1">
    <property type="nucleotide sequence ID" value="XM_007702343.1"/>
</dbReference>
<feature type="compositionally biased region" description="Polar residues" evidence="1">
    <location>
        <begin position="652"/>
        <end position="677"/>
    </location>
</feature>
<accession>M2T2H7</accession>
<dbReference type="AlphaFoldDB" id="M2T2H7"/>
<dbReference type="eggNOG" id="ENOG502S9K7">
    <property type="taxonomic scope" value="Eukaryota"/>
</dbReference>
<keyword evidence="3" id="KW-1185">Reference proteome</keyword>
<protein>
    <recommendedName>
        <fullName evidence="4">AMP-activated protein kinase glycogen-binding domain-containing protein</fullName>
    </recommendedName>
</protein>
<reference evidence="3" key="2">
    <citation type="journal article" date="2013" name="PLoS Genet.">
        <title>Comparative genome structure, secondary metabolite, and effector coding capacity across Cochliobolus pathogens.</title>
        <authorList>
            <person name="Condon B.J."/>
            <person name="Leng Y."/>
            <person name="Wu D."/>
            <person name="Bushley K.E."/>
            <person name="Ohm R.A."/>
            <person name="Otillar R."/>
            <person name="Martin J."/>
            <person name="Schackwitz W."/>
            <person name="Grimwood J."/>
            <person name="MohdZainudin N."/>
            <person name="Xue C."/>
            <person name="Wang R."/>
            <person name="Manning V.A."/>
            <person name="Dhillon B."/>
            <person name="Tu Z.J."/>
            <person name="Steffenson B.J."/>
            <person name="Salamov A."/>
            <person name="Sun H."/>
            <person name="Lowry S."/>
            <person name="LaButti K."/>
            <person name="Han J."/>
            <person name="Copeland A."/>
            <person name="Lindquist E."/>
            <person name="Barry K."/>
            <person name="Schmutz J."/>
            <person name="Baker S.E."/>
            <person name="Ciuffetti L.M."/>
            <person name="Grigoriev I.V."/>
            <person name="Zhong S."/>
            <person name="Turgeon B.G."/>
        </authorList>
    </citation>
    <scope>NUCLEOTIDE SEQUENCE [LARGE SCALE GENOMIC DNA]</scope>
    <source>
        <strain evidence="3">ND90Pr / ATCC 201652</strain>
    </source>
</reference>
<dbReference type="STRING" id="665912.M2T2H7"/>
<dbReference type="KEGG" id="bsc:COCSADRAFT_160822"/>
<sequence length="763" mass="81533">MATHATITFSQPGVRPPVYVTSSLSGWTPLEMDVADDTTPSGDPIFTKTFSNVDQGSYQYKVRLGQDHWILDESKQTATDDQGIRNNVIHVEPVAPEPSQSSAPDSTLTQATTSSDPPAAPSHEPALKRLDSRKDSTMDQDQLPIPSANLERDVKQTGDVDSSTEPGVLEPPHVPIVVVDKVDTEPASPEDATEDATAAQQTAHDTKAADALPDKVGTVPPHHVEPGTGDEQTAPLSHHESSQADPSPLPPSMDTIDEESTPSSADHTSSGDAMDTPSELDEGDELNLVPLLSHETSVGHESNGFANVPLFGHEAETGNHHANQVPLLSHESNLPDDAAVTTDSDGGDELDRFPLLAHEGKSSAYKQSETVAKSDHLEEEGSHLDRPHSNHSESGSHPEGDDGDAPLLPHEREAETADHAGSVSSQDYAPFPTEKQSAFGYETEGAQNLFGGPGRYDFFKTRKNSSLPHRLPRSDAEDEDLNDPSLERFPTNRDLILQRVASIGAELPEDEATHEHPCSPQPSVFSQACSSVDLVPVKSYTSLASVPEADDSDEEDDEQDTHDLDSLPSPIYIGKNYLRVSNPPSGFARDPNATPVINASKQLGDIMQDKDEDSADHAKELTGEAKSINGHDGAQDESKSTNTLRDAISMPTKATTSPPTSDLNATTEASHPVSNTDSELRQRKGLAEEPSQDTDASGTAAKDTTTSKDKVENTVPSLASLHQSEKHSGGTLKLLFGDRKRASASALVIGGALAAYYYMSAKP</sequence>
<name>M2T2H7_COCSN</name>
<dbReference type="SUPFAM" id="SSF81296">
    <property type="entry name" value="E set domains"/>
    <property type="match status" value="1"/>
</dbReference>